<protein>
    <submittedName>
        <fullName evidence="2">Uncharacterized protein</fullName>
    </submittedName>
</protein>
<keyword evidence="3" id="KW-1185">Reference proteome</keyword>
<evidence type="ECO:0000313" key="3">
    <source>
        <dbReference type="Proteomes" id="UP000266673"/>
    </source>
</evidence>
<feature type="region of interest" description="Disordered" evidence="1">
    <location>
        <begin position="1"/>
        <end position="39"/>
    </location>
</feature>
<organism evidence="2 3">
    <name type="scientific">Gigaspora rosea</name>
    <dbReference type="NCBI Taxonomy" id="44941"/>
    <lineage>
        <taxon>Eukaryota</taxon>
        <taxon>Fungi</taxon>
        <taxon>Fungi incertae sedis</taxon>
        <taxon>Mucoromycota</taxon>
        <taxon>Glomeromycotina</taxon>
        <taxon>Glomeromycetes</taxon>
        <taxon>Diversisporales</taxon>
        <taxon>Gigasporaceae</taxon>
        <taxon>Gigaspora</taxon>
    </lineage>
</organism>
<comment type="caution">
    <text evidence="2">The sequence shown here is derived from an EMBL/GenBank/DDBJ whole genome shotgun (WGS) entry which is preliminary data.</text>
</comment>
<gene>
    <name evidence="2" type="ORF">C2G38_2245040</name>
</gene>
<evidence type="ECO:0000313" key="2">
    <source>
        <dbReference type="EMBL" id="RIB19634.1"/>
    </source>
</evidence>
<proteinExistence type="predicted"/>
<accession>A0A397VAW6</accession>
<dbReference type="OrthoDB" id="10368033at2759"/>
<reference evidence="2 3" key="1">
    <citation type="submission" date="2018-06" db="EMBL/GenBank/DDBJ databases">
        <title>Comparative genomics reveals the genomic features of Rhizophagus irregularis, R. cerebriforme, R. diaphanum and Gigaspora rosea, and their symbiotic lifestyle signature.</title>
        <authorList>
            <person name="Morin E."/>
            <person name="San Clemente H."/>
            <person name="Chen E.C.H."/>
            <person name="De La Providencia I."/>
            <person name="Hainaut M."/>
            <person name="Kuo A."/>
            <person name="Kohler A."/>
            <person name="Murat C."/>
            <person name="Tang N."/>
            <person name="Roy S."/>
            <person name="Loubradou J."/>
            <person name="Henrissat B."/>
            <person name="Grigoriev I.V."/>
            <person name="Corradi N."/>
            <person name="Roux C."/>
            <person name="Martin F.M."/>
        </authorList>
    </citation>
    <scope>NUCLEOTIDE SEQUENCE [LARGE SCALE GENOMIC DNA]</scope>
    <source>
        <strain evidence="2 3">DAOM 194757</strain>
    </source>
</reference>
<sequence>MSKKCKFNVITPESYESESNEKKNKKKRSKNIGQNPINFGEVANPINFGEASNPINFGEASHPINFGKASNPTNFGNAINVEDFVSLLGFGSEVMDNYPTPTYAEQYSQEPVPLDSVVENPDESDMTVPLDSVVENPDESDMTLDARRTSDDFIINKLRELEKRIKELEKNSKS</sequence>
<feature type="region of interest" description="Disordered" evidence="1">
    <location>
        <begin position="118"/>
        <end position="139"/>
    </location>
</feature>
<dbReference type="EMBL" id="QKWP01000462">
    <property type="protein sequence ID" value="RIB19634.1"/>
    <property type="molecule type" value="Genomic_DNA"/>
</dbReference>
<dbReference type="AlphaFoldDB" id="A0A397VAW6"/>
<name>A0A397VAW6_9GLOM</name>
<evidence type="ECO:0000256" key="1">
    <source>
        <dbReference type="SAM" id="MobiDB-lite"/>
    </source>
</evidence>
<dbReference type="Proteomes" id="UP000266673">
    <property type="component" value="Unassembled WGS sequence"/>
</dbReference>